<comment type="caution">
    <text evidence="1">The sequence shown here is derived from an EMBL/GenBank/DDBJ whole genome shotgun (WGS) entry which is preliminary data.</text>
</comment>
<accession>A0ACB7U621</accession>
<organism evidence="1 2">
    <name type="scientific">Dioscorea alata</name>
    <name type="common">Purple yam</name>
    <dbReference type="NCBI Taxonomy" id="55571"/>
    <lineage>
        <taxon>Eukaryota</taxon>
        <taxon>Viridiplantae</taxon>
        <taxon>Streptophyta</taxon>
        <taxon>Embryophyta</taxon>
        <taxon>Tracheophyta</taxon>
        <taxon>Spermatophyta</taxon>
        <taxon>Magnoliopsida</taxon>
        <taxon>Liliopsida</taxon>
        <taxon>Dioscoreales</taxon>
        <taxon>Dioscoreaceae</taxon>
        <taxon>Dioscorea</taxon>
    </lineage>
</organism>
<sequence>MDNLNELSAGAKRADQNPNPNVAAVAGDGDPAQAVAWPTRTLFTNLSQVDGDLALACTLQEQVATYLMLLTGRGIRDDYVESSRRIFGTVRTLLILKSLMTLNDLQRLYIKLWIAMSWEIGEMRNGWKWRDFVGLGVEFDE</sequence>
<proteinExistence type="predicted"/>
<reference evidence="2" key="1">
    <citation type="journal article" date="2022" name="Nat. Commun.">
        <title>Chromosome evolution and the genetic basis of agronomically important traits in greater yam.</title>
        <authorList>
            <person name="Bredeson J.V."/>
            <person name="Lyons J.B."/>
            <person name="Oniyinde I.O."/>
            <person name="Okereke N.R."/>
            <person name="Kolade O."/>
            <person name="Nnabue I."/>
            <person name="Nwadili C.O."/>
            <person name="Hribova E."/>
            <person name="Parker M."/>
            <person name="Nwogha J."/>
            <person name="Shu S."/>
            <person name="Carlson J."/>
            <person name="Kariba R."/>
            <person name="Muthemba S."/>
            <person name="Knop K."/>
            <person name="Barton G.J."/>
            <person name="Sherwood A.V."/>
            <person name="Lopez-Montes A."/>
            <person name="Asiedu R."/>
            <person name="Jamnadass R."/>
            <person name="Muchugi A."/>
            <person name="Goodstein D."/>
            <person name="Egesi C.N."/>
            <person name="Featherston J."/>
            <person name="Asfaw A."/>
            <person name="Simpson G.G."/>
            <person name="Dolezel J."/>
            <person name="Hendre P.S."/>
            <person name="Van Deynze A."/>
            <person name="Kumar P.L."/>
            <person name="Obidiegwu J.E."/>
            <person name="Bhattacharjee R."/>
            <person name="Rokhsar D.S."/>
        </authorList>
    </citation>
    <scope>NUCLEOTIDE SEQUENCE [LARGE SCALE GENOMIC DNA]</scope>
    <source>
        <strain evidence="2">cv. TDa95/00328</strain>
    </source>
</reference>
<name>A0ACB7U621_DIOAL</name>
<gene>
    <name evidence="1" type="ORF">IHE45_18G031300</name>
</gene>
<dbReference type="Proteomes" id="UP000827976">
    <property type="component" value="Chromosome 18"/>
</dbReference>
<keyword evidence="2" id="KW-1185">Reference proteome</keyword>
<evidence type="ECO:0000313" key="2">
    <source>
        <dbReference type="Proteomes" id="UP000827976"/>
    </source>
</evidence>
<evidence type="ECO:0000313" key="1">
    <source>
        <dbReference type="EMBL" id="KAH7655737.1"/>
    </source>
</evidence>
<protein>
    <submittedName>
        <fullName evidence="1">Uncharacterized protein</fullName>
    </submittedName>
</protein>
<dbReference type="EMBL" id="CM037028">
    <property type="protein sequence ID" value="KAH7655737.1"/>
    <property type="molecule type" value="Genomic_DNA"/>
</dbReference>